<dbReference type="SUPFAM" id="SSF56112">
    <property type="entry name" value="Protein kinase-like (PK-like)"/>
    <property type="match status" value="1"/>
</dbReference>
<gene>
    <name evidence="2" type="ORF">KSU1_C0361</name>
</gene>
<name>I3IJR2_9BACT</name>
<dbReference type="PANTHER" id="PTHR44167:SF24">
    <property type="entry name" value="SERINE_THREONINE-PROTEIN KINASE CHK2"/>
    <property type="match status" value="1"/>
</dbReference>
<dbReference type="InterPro" id="IPR000719">
    <property type="entry name" value="Prot_kinase_dom"/>
</dbReference>
<keyword evidence="3" id="KW-1185">Reference proteome</keyword>
<keyword evidence="2" id="KW-0808">Transferase</keyword>
<dbReference type="PANTHER" id="PTHR44167">
    <property type="entry name" value="OVARIAN-SPECIFIC SERINE/THREONINE-PROTEIN KINASE LOK-RELATED"/>
    <property type="match status" value="1"/>
</dbReference>
<dbReference type="GO" id="GO:0005524">
    <property type="term" value="F:ATP binding"/>
    <property type="evidence" value="ECO:0007669"/>
    <property type="project" value="InterPro"/>
</dbReference>
<proteinExistence type="predicted"/>
<dbReference type="OrthoDB" id="6111975at2"/>
<sequence length="271" mass="31162">MYSISQYHFHEFKITPGHRANYATLCNSEFKTNQWGMKYSPANNYSREYKILSLFSHPQIPGRYKEGNDIMYKDGKSVIAQNYLIMTHFGGEDIVEYYRKKDLPDQREIGHVIQYFSHATLPLQHIHSKGYIHSDIKPGHLILNPCTGTVALIDLECTIKTGEIICGMSKEYASPEQKQMIRLLRNLTDGENEKSVLQKVQLNPTSDLYSIGLILYQVLTQKLWQEANIPPKEINKTVPDKLDRIILGLLEEDPNNRIYSAETLKAELEAV</sequence>
<keyword evidence="2" id="KW-0418">Kinase</keyword>
<reference evidence="2 3" key="1">
    <citation type="journal article" date="2012" name="FEBS Lett.">
        <title>Anammox organism KSU-1 expresses a NirK-type copper-containing nitrite reductase instead of a NirS-type with cytochrome cd1.</title>
        <authorList>
            <person name="Hira D."/>
            <person name="Toh H."/>
            <person name="Migita C.T."/>
            <person name="Okubo H."/>
            <person name="Nishiyama T."/>
            <person name="Hattori M."/>
            <person name="Furukawa K."/>
            <person name="Fujii T."/>
        </authorList>
    </citation>
    <scope>NUCLEOTIDE SEQUENCE [LARGE SCALE GENOMIC DNA]</scope>
</reference>
<evidence type="ECO:0000313" key="2">
    <source>
        <dbReference type="EMBL" id="GAB61957.1"/>
    </source>
</evidence>
<comment type="caution">
    <text evidence="2">The sequence shown here is derived from an EMBL/GenBank/DDBJ whole genome shotgun (WGS) entry which is preliminary data.</text>
</comment>
<dbReference type="STRING" id="247490.KSU1_C0361"/>
<dbReference type="PROSITE" id="PS50011">
    <property type="entry name" value="PROTEIN_KINASE_DOM"/>
    <property type="match status" value="1"/>
</dbReference>
<evidence type="ECO:0000313" key="3">
    <source>
        <dbReference type="Proteomes" id="UP000002985"/>
    </source>
</evidence>
<dbReference type="InterPro" id="IPR011009">
    <property type="entry name" value="Kinase-like_dom_sf"/>
</dbReference>
<dbReference type="eggNOG" id="COG0515">
    <property type="taxonomic scope" value="Bacteria"/>
</dbReference>
<accession>I3IJR2</accession>
<evidence type="ECO:0000259" key="1">
    <source>
        <dbReference type="PROSITE" id="PS50011"/>
    </source>
</evidence>
<dbReference type="EMBL" id="BAFH01000003">
    <property type="protein sequence ID" value="GAB61957.1"/>
    <property type="molecule type" value="Genomic_DNA"/>
</dbReference>
<dbReference type="Proteomes" id="UP000002985">
    <property type="component" value="Unassembled WGS sequence"/>
</dbReference>
<feature type="domain" description="Protein kinase" evidence="1">
    <location>
        <begin position="1"/>
        <end position="271"/>
    </location>
</feature>
<organism evidence="2 3">
    <name type="scientific">Candidatus Jettenia caeni</name>
    <dbReference type="NCBI Taxonomy" id="247490"/>
    <lineage>
        <taxon>Bacteria</taxon>
        <taxon>Pseudomonadati</taxon>
        <taxon>Planctomycetota</taxon>
        <taxon>Candidatus Brocadiia</taxon>
        <taxon>Candidatus Brocadiales</taxon>
        <taxon>Candidatus Brocadiaceae</taxon>
        <taxon>Candidatus Jettenia</taxon>
    </lineage>
</organism>
<dbReference type="Gene3D" id="1.10.510.10">
    <property type="entry name" value="Transferase(Phosphotransferase) domain 1"/>
    <property type="match status" value="1"/>
</dbReference>
<dbReference type="Pfam" id="PF00069">
    <property type="entry name" value="Pkinase"/>
    <property type="match status" value="1"/>
</dbReference>
<keyword evidence="2" id="KW-0723">Serine/threonine-protein kinase</keyword>
<dbReference type="GO" id="GO:0004674">
    <property type="term" value="F:protein serine/threonine kinase activity"/>
    <property type="evidence" value="ECO:0007669"/>
    <property type="project" value="UniProtKB-KW"/>
</dbReference>
<dbReference type="SMART" id="SM00220">
    <property type="entry name" value="S_TKc"/>
    <property type="match status" value="1"/>
</dbReference>
<protein>
    <submittedName>
        <fullName evidence="2">Serine/threonine protein kinase</fullName>
    </submittedName>
</protein>
<dbReference type="AlphaFoldDB" id="I3IJR2"/>